<reference evidence="2" key="1">
    <citation type="submission" date="2022-10" db="EMBL/GenBank/DDBJ databases">
        <title>Genome assembly of Lactococcus garvieae isolates from cricket gut.</title>
        <authorList>
            <person name="Luecke A.R."/>
            <person name="Brown A.M.V."/>
            <person name="Wakeman C.A."/>
        </authorList>
    </citation>
    <scope>NUCLEOTIDE SEQUENCE</scope>
    <source>
        <strain evidence="2">Alexii-11_2</strain>
    </source>
</reference>
<name>A0AA46YQG3_9LACT</name>
<dbReference type="Proteomes" id="UP001164042">
    <property type="component" value="Chromosome"/>
</dbReference>
<gene>
    <name evidence="2" type="ORF">OF801_07540</name>
</gene>
<proteinExistence type="predicted"/>
<dbReference type="AlphaFoldDB" id="A0AA46YQG3"/>
<evidence type="ECO:0000313" key="3">
    <source>
        <dbReference type="Proteomes" id="UP001164042"/>
    </source>
</evidence>
<dbReference type="RefSeq" id="WP_264307883.1">
    <property type="nucleotide sequence ID" value="NZ_CP109635.1"/>
</dbReference>
<organism evidence="2 3">
    <name type="scientific">Lactococcus garvieae</name>
    <dbReference type="NCBI Taxonomy" id="1363"/>
    <lineage>
        <taxon>Bacteria</taxon>
        <taxon>Bacillati</taxon>
        <taxon>Bacillota</taxon>
        <taxon>Bacilli</taxon>
        <taxon>Lactobacillales</taxon>
        <taxon>Streptococcaceae</taxon>
        <taxon>Lactococcus</taxon>
    </lineage>
</organism>
<evidence type="ECO:0000256" key="1">
    <source>
        <dbReference type="SAM" id="Phobius"/>
    </source>
</evidence>
<sequence length="189" mass="22144">MNENITKLIITLSSSTLLITLITKIFKVFFVKDSKEIDYEDKKLEYLFSKVDSSLAPFLFMKPDTNELPLELKDLLEKISTIIEDNPIVGLSLGTRFKEKLRLLQTESKSKRILKNRIQNFSIYYSYELKKCKSTLKFPRYSLIYPQSFLPKFSALILKIGDLLEDYFYGLFVLILITLIFLMTHPLFN</sequence>
<keyword evidence="1" id="KW-0472">Membrane</keyword>
<dbReference type="EMBL" id="CP109635">
    <property type="protein sequence ID" value="UYT09825.1"/>
    <property type="molecule type" value="Genomic_DNA"/>
</dbReference>
<keyword evidence="1" id="KW-0812">Transmembrane</keyword>
<accession>A0AA46YQG3</accession>
<protein>
    <submittedName>
        <fullName evidence="2">Uncharacterized protein</fullName>
    </submittedName>
</protein>
<feature type="transmembrane region" description="Helical" evidence="1">
    <location>
        <begin position="167"/>
        <end position="188"/>
    </location>
</feature>
<keyword evidence="1" id="KW-1133">Transmembrane helix</keyword>
<evidence type="ECO:0000313" key="2">
    <source>
        <dbReference type="EMBL" id="UYT09825.1"/>
    </source>
</evidence>